<dbReference type="AlphaFoldDB" id="A0AAN7M1C3"/>
<dbReference type="Pfam" id="PF03107">
    <property type="entry name" value="C1_2"/>
    <property type="match status" value="3"/>
</dbReference>
<keyword evidence="1" id="KW-0677">Repeat</keyword>
<feature type="domain" description="DC1" evidence="3">
    <location>
        <begin position="67"/>
        <end position="120"/>
    </location>
</feature>
<keyword evidence="5" id="KW-1185">Reference proteome</keyword>
<reference evidence="4 5" key="1">
    <citation type="journal article" date="2023" name="Hortic Res">
        <title>Pangenome of water caltrop reveals structural variations and asymmetric subgenome divergence after allopolyploidization.</title>
        <authorList>
            <person name="Zhang X."/>
            <person name="Chen Y."/>
            <person name="Wang L."/>
            <person name="Yuan Y."/>
            <person name="Fang M."/>
            <person name="Shi L."/>
            <person name="Lu R."/>
            <person name="Comes H.P."/>
            <person name="Ma Y."/>
            <person name="Chen Y."/>
            <person name="Huang G."/>
            <person name="Zhou Y."/>
            <person name="Zheng Z."/>
            <person name="Qiu Y."/>
        </authorList>
    </citation>
    <scope>NUCLEOTIDE SEQUENCE [LARGE SCALE GENOMIC DNA]</scope>
    <source>
        <strain evidence="4">F231</strain>
    </source>
</reference>
<evidence type="ECO:0000313" key="5">
    <source>
        <dbReference type="Proteomes" id="UP001346149"/>
    </source>
</evidence>
<feature type="transmembrane region" description="Helical" evidence="2">
    <location>
        <begin position="278"/>
        <end position="298"/>
    </location>
</feature>
<dbReference type="InterPro" id="IPR046349">
    <property type="entry name" value="C1-like_sf"/>
</dbReference>
<keyword evidence="2" id="KW-0812">Transmembrane</keyword>
<protein>
    <recommendedName>
        <fullName evidence="3">DC1 domain-containing protein</fullName>
    </recommendedName>
</protein>
<keyword evidence="2" id="KW-1133">Transmembrane helix</keyword>
<name>A0AAN7M1C3_TRANT</name>
<accession>A0AAN7M1C3</accession>
<dbReference type="Proteomes" id="UP001346149">
    <property type="component" value="Unassembled WGS sequence"/>
</dbReference>
<gene>
    <name evidence="4" type="ORF">SAY86_029471</name>
</gene>
<evidence type="ECO:0000313" key="4">
    <source>
        <dbReference type="EMBL" id="KAK4797145.1"/>
    </source>
</evidence>
<sequence>MATGRMIHGHLSHPYHPLVEFGSPSDTVEFLCDGCKMIGTGKRFRCIMCDFDLHEDCANCPKTLSSFLHKGHRLSLAIFQPAGLSRRHSDRNCDVCHGRVEGLFYRCDCESCEFDVHPLCTRLPQNVNHPIHPHHPLTLETLPSGSSDPCAVCHGPCWGWRYRCSLCPVNVHLHCMLVECPSPTESSRSSLNPPSYQGTAAPYASHTPIHNNPNNHYYGKPSYSFHQLAAPSYPYHMMNYPDLNHNQPYTWHGMSAGNNPQYTADIGGSNRIDLSRKIYTIVLTLMQIAIPLAGVFLGGSC</sequence>
<feature type="domain" description="DC1" evidence="3">
    <location>
        <begin position="12"/>
        <end position="58"/>
    </location>
</feature>
<evidence type="ECO:0000256" key="1">
    <source>
        <dbReference type="ARBA" id="ARBA00022737"/>
    </source>
</evidence>
<organism evidence="4 5">
    <name type="scientific">Trapa natans</name>
    <name type="common">Water chestnut</name>
    <dbReference type="NCBI Taxonomy" id="22666"/>
    <lineage>
        <taxon>Eukaryota</taxon>
        <taxon>Viridiplantae</taxon>
        <taxon>Streptophyta</taxon>
        <taxon>Embryophyta</taxon>
        <taxon>Tracheophyta</taxon>
        <taxon>Spermatophyta</taxon>
        <taxon>Magnoliopsida</taxon>
        <taxon>eudicotyledons</taxon>
        <taxon>Gunneridae</taxon>
        <taxon>Pentapetalae</taxon>
        <taxon>rosids</taxon>
        <taxon>malvids</taxon>
        <taxon>Myrtales</taxon>
        <taxon>Lythraceae</taxon>
        <taxon>Trapa</taxon>
    </lineage>
</organism>
<evidence type="ECO:0000259" key="3">
    <source>
        <dbReference type="Pfam" id="PF03107"/>
    </source>
</evidence>
<comment type="caution">
    <text evidence="4">The sequence shown here is derived from an EMBL/GenBank/DDBJ whole genome shotgun (WGS) entry which is preliminary data.</text>
</comment>
<dbReference type="PANTHER" id="PTHR47841">
    <property type="entry name" value="DIACYLGLYCEROL KINASE THETA-LIKE-RELATED"/>
    <property type="match status" value="1"/>
</dbReference>
<feature type="domain" description="DC1" evidence="3">
    <location>
        <begin position="130"/>
        <end position="176"/>
    </location>
</feature>
<evidence type="ECO:0000256" key="2">
    <source>
        <dbReference type="SAM" id="Phobius"/>
    </source>
</evidence>
<dbReference type="PANTHER" id="PTHR47841:SF7">
    <property type="entry name" value="CYSTEINE_HISTIDINE-RICH C1 DOMAIN PROTEIN"/>
    <property type="match status" value="1"/>
</dbReference>
<dbReference type="SUPFAM" id="SSF57889">
    <property type="entry name" value="Cysteine-rich domain"/>
    <property type="match status" value="2"/>
</dbReference>
<keyword evidence="2" id="KW-0472">Membrane</keyword>
<proteinExistence type="predicted"/>
<dbReference type="InterPro" id="IPR004146">
    <property type="entry name" value="DC1"/>
</dbReference>
<dbReference type="EMBL" id="JAXQNO010000006">
    <property type="protein sequence ID" value="KAK4797145.1"/>
    <property type="molecule type" value="Genomic_DNA"/>
</dbReference>